<dbReference type="eggNOG" id="COG0515">
    <property type="taxonomic scope" value="Bacteria"/>
</dbReference>
<reference evidence="6 7" key="2">
    <citation type="journal article" date="2011" name="Stand. Genomic Sci.">
        <title>Complete genome sequence of Isosphaera pallida type strain (IS1B).</title>
        <authorList>
            <consortium name="US DOE Joint Genome Institute (JGI-PGF)"/>
            <person name="Goker M."/>
            <person name="Cleland D."/>
            <person name="Saunders E."/>
            <person name="Lapidus A."/>
            <person name="Nolan M."/>
            <person name="Lucas S."/>
            <person name="Hammon N."/>
            <person name="Deshpande S."/>
            <person name="Cheng J.F."/>
            <person name="Tapia R."/>
            <person name="Han C."/>
            <person name="Goodwin L."/>
            <person name="Pitluck S."/>
            <person name="Liolios K."/>
            <person name="Pagani I."/>
            <person name="Ivanova N."/>
            <person name="Mavromatis K."/>
            <person name="Pati A."/>
            <person name="Chen A."/>
            <person name="Palaniappan K."/>
            <person name="Land M."/>
            <person name="Hauser L."/>
            <person name="Chang Y.J."/>
            <person name="Jeffries C.D."/>
            <person name="Detter J.C."/>
            <person name="Beck B."/>
            <person name="Woyke T."/>
            <person name="Bristow J."/>
            <person name="Eisen J.A."/>
            <person name="Markowitz V."/>
            <person name="Hugenholtz P."/>
            <person name="Kyrpides N.C."/>
            <person name="Klenk H.P."/>
        </authorList>
    </citation>
    <scope>NUCLEOTIDE SEQUENCE [LARGE SCALE GENOMIC DNA]</scope>
    <source>
        <strain evidence="7">ATCC 43644 / DSM 9630 / IS1B</strain>
    </source>
</reference>
<dbReference type="SUPFAM" id="SSF56112">
    <property type="entry name" value="Protein kinase-like (PK-like)"/>
    <property type="match status" value="1"/>
</dbReference>
<dbReference type="InterPro" id="IPR045269">
    <property type="entry name" value="Atg1-like"/>
</dbReference>
<dbReference type="CDD" id="cd14014">
    <property type="entry name" value="STKc_PknB_like"/>
    <property type="match status" value="1"/>
</dbReference>
<dbReference type="PROSITE" id="PS00108">
    <property type="entry name" value="PROTEIN_KINASE_ST"/>
    <property type="match status" value="1"/>
</dbReference>
<feature type="region of interest" description="Disordered" evidence="4">
    <location>
        <begin position="1"/>
        <end position="28"/>
    </location>
</feature>
<dbReference type="InParanoid" id="E8QWE4"/>
<evidence type="ECO:0000313" key="7">
    <source>
        <dbReference type="Proteomes" id="UP000008631"/>
    </source>
</evidence>
<organism evidence="6 7">
    <name type="scientific">Isosphaera pallida (strain ATCC 43644 / DSM 9630 / IS1B)</name>
    <dbReference type="NCBI Taxonomy" id="575540"/>
    <lineage>
        <taxon>Bacteria</taxon>
        <taxon>Pseudomonadati</taxon>
        <taxon>Planctomycetota</taxon>
        <taxon>Planctomycetia</taxon>
        <taxon>Isosphaerales</taxon>
        <taxon>Isosphaeraceae</taxon>
        <taxon>Isosphaera</taxon>
    </lineage>
</organism>
<dbReference type="PROSITE" id="PS50011">
    <property type="entry name" value="PROTEIN_KINASE_DOM"/>
    <property type="match status" value="1"/>
</dbReference>
<dbReference type="InterPro" id="IPR008271">
    <property type="entry name" value="Ser/Thr_kinase_AS"/>
</dbReference>
<dbReference type="InterPro" id="IPR000719">
    <property type="entry name" value="Prot_kinase_dom"/>
</dbReference>
<evidence type="ECO:0000256" key="3">
    <source>
        <dbReference type="PROSITE-ProRule" id="PRU10141"/>
    </source>
</evidence>
<dbReference type="PANTHER" id="PTHR24348">
    <property type="entry name" value="SERINE/THREONINE-PROTEIN KINASE UNC-51-RELATED"/>
    <property type="match status" value="1"/>
</dbReference>
<sequence>MSSPPSPNASGLADRTDPEASWTPPPPDPVELARMAARIGSELGARYQVEEFLGQGAFATVWKVLDLSTGEHLAAKRFATAVTRSSMFFRELSALFRLSHPHIVRAVNLLELSERVRYLFLEYCAGGSLRDHLRRARQRGADPRQPCPLERVRELTLQMTLGLAEAHGVGLIHRDLKPENVLLDPDSDTPFAGTVKLADFGLVKVWRSGGGDPPSDGVLRALSGSPAYMAPEQFLNQYSAASDYYALGVIVFELLHGQPPFLGSPEELARCHLNEPPPRRHDLPDPWPDILDRLLLKHPHERGYDHTWLLERLRHAPGSHRLVPELRVTSPPSVTVVDSISSPTIPQPAIANTTPITTPPRASTNATRSLIRAAPPRMARCLGVAALDLVARRLDDQNVEFLAITSCGLFRIRPDQDGPPRLTPEIGVEGATVDDNGVVWLFRGGDLLAWPPRSTHPRLVARLDGQLRALLAPRPPQTHSFPAASSSLVPPLGVILDDGLFDLEPGPDPAIPPRLHAWSQGPTHTDHASAWMRFDDGRLAVARDDAPDGIDVFTPNQLIPQRIPFASGLCQRLWRDPPRNAASPPRRDSGVALIRSREDANALVRFQAAPDRDSWRLTVTVLETPAFELAAFDGIAPDPAIVTLDLDGVARRWRVDSDPSDAPTIKLDLEGRLPLALAAAAGKFAVLAREDGVDWVYVSNPNP</sequence>
<keyword evidence="2 3" id="KW-0067">ATP-binding</keyword>
<dbReference type="Gene3D" id="1.10.510.10">
    <property type="entry name" value="Transferase(Phosphotransferase) domain 1"/>
    <property type="match status" value="1"/>
</dbReference>
<evidence type="ECO:0000256" key="4">
    <source>
        <dbReference type="SAM" id="MobiDB-lite"/>
    </source>
</evidence>
<keyword evidence="6" id="KW-0418">Kinase</keyword>
<protein>
    <submittedName>
        <fullName evidence="6">Serine/threonine protein kinase</fullName>
    </submittedName>
</protein>
<dbReference type="Proteomes" id="UP000008631">
    <property type="component" value="Chromosome"/>
</dbReference>
<keyword evidence="6" id="KW-0808">Transferase</keyword>
<evidence type="ECO:0000256" key="1">
    <source>
        <dbReference type="ARBA" id="ARBA00022741"/>
    </source>
</evidence>
<evidence type="ECO:0000256" key="2">
    <source>
        <dbReference type="ARBA" id="ARBA00022840"/>
    </source>
</evidence>
<evidence type="ECO:0000313" key="6">
    <source>
        <dbReference type="EMBL" id="ADV60831.1"/>
    </source>
</evidence>
<keyword evidence="1 3" id="KW-0547">Nucleotide-binding</keyword>
<dbReference type="PANTHER" id="PTHR24348:SF68">
    <property type="entry name" value="SERINE_THREONINE-PROTEIN KINASE ATG1C"/>
    <property type="match status" value="1"/>
</dbReference>
<dbReference type="HOGENOM" id="CLU_392210_0_0_0"/>
<dbReference type="InterPro" id="IPR017441">
    <property type="entry name" value="Protein_kinase_ATP_BS"/>
</dbReference>
<dbReference type="Pfam" id="PF00069">
    <property type="entry name" value="Pkinase"/>
    <property type="match status" value="1"/>
</dbReference>
<dbReference type="PROSITE" id="PS00107">
    <property type="entry name" value="PROTEIN_KINASE_ATP"/>
    <property type="match status" value="1"/>
</dbReference>
<keyword evidence="6" id="KW-0723">Serine/threonine-protein kinase</keyword>
<gene>
    <name evidence="6" type="ordered locus">Isop_0234</name>
</gene>
<dbReference type="RefSeq" id="WP_013563120.1">
    <property type="nucleotide sequence ID" value="NC_014962.1"/>
</dbReference>
<dbReference type="GO" id="GO:0004674">
    <property type="term" value="F:protein serine/threonine kinase activity"/>
    <property type="evidence" value="ECO:0007669"/>
    <property type="project" value="UniProtKB-KW"/>
</dbReference>
<reference key="1">
    <citation type="submission" date="2010-11" db="EMBL/GenBank/DDBJ databases">
        <title>The complete sequence of chromosome of Isophaera pallida ATCC 43644.</title>
        <authorList>
            <consortium name="US DOE Joint Genome Institute (JGI-PGF)"/>
            <person name="Lucas S."/>
            <person name="Copeland A."/>
            <person name="Lapidus A."/>
            <person name="Bruce D."/>
            <person name="Goodwin L."/>
            <person name="Pitluck S."/>
            <person name="Kyrpides N."/>
            <person name="Mavromatis K."/>
            <person name="Pagani I."/>
            <person name="Ivanova N."/>
            <person name="Saunders E."/>
            <person name="Brettin T."/>
            <person name="Detter J.C."/>
            <person name="Han C."/>
            <person name="Tapia R."/>
            <person name="Land M."/>
            <person name="Hauser L."/>
            <person name="Markowitz V."/>
            <person name="Cheng J.-F."/>
            <person name="Hugenholtz P."/>
            <person name="Woyke T."/>
            <person name="Wu D."/>
            <person name="Eisen J.A."/>
        </authorList>
    </citation>
    <scope>NUCLEOTIDE SEQUENCE</scope>
    <source>
        <strain>ATCC 43644</strain>
    </source>
</reference>
<evidence type="ECO:0000259" key="5">
    <source>
        <dbReference type="PROSITE" id="PS50011"/>
    </source>
</evidence>
<keyword evidence="7" id="KW-1185">Reference proteome</keyword>
<dbReference type="EMBL" id="CP002353">
    <property type="protein sequence ID" value="ADV60831.1"/>
    <property type="molecule type" value="Genomic_DNA"/>
</dbReference>
<dbReference type="InterPro" id="IPR011009">
    <property type="entry name" value="Kinase-like_dom_sf"/>
</dbReference>
<name>E8QWE4_ISOPI</name>
<proteinExistence type="predicted"/>
<dbReference type="KEGG" id="ipa:Isop_0234"/>
<dbReference type="SMART" id="SM00220">
    <property type="entry name" value="S_TKc"/>
    <property type="match status" value="1"/>
</dbReference>
<dbReference type="AlphaFoldDB" id="E8QWE4"/>
<dbReference type="OrthoDB" id="6111975at2"/>
<dbReference type="GO" id="GO:0005737">
    <property type="term" value="C:cytoplasm"/>
    <property type="evidence" value="ECO:0007669"/>
    <property type="project" value="TreeGrafter"/>
</dbReference>
<dbReference type="STRING" id="575540.Isop_0234"/>
<dbReference type="GO" id="GO:0005524">
    <property type="term" value="F:ATP binding"/>
    <property type="evidence" value="ECO:0007669"/>
    <property type="project" value="UniProtKB-UniRule"/>
</dbReference>
<accession>E8QWE4</accession>
<feature type="domain" description="Protein kinase" evidence="5">
    <location>
        <begin position="47"/>
        <end position="323"/>
    </location>
</feature>
<feature type="binding site" evidence="3">
    <location>
        <position position="76"/>
    </location>
    <ligand>
        <name>ATP</name>
        <dbReference type="ChEBI" id="CHEBI:30616"/>
    </ligand>
</feature>